<dbReference type="InterPro" id="IPR052169">
    <property type="entry name" value="CW_Biosynth-Accessory"/>
</dbReference>
<organism evidence="3 4">
    <name type="scientific">Brucella daejeonensis</name>
    <dbReference type="NCBI Taxonomy" id="659015"/>
    <lineage>
        <taxon>Bacteria</taxon>
        <taxon>Pseudomonadati</taxon>
        <taxon>Pseudomonadota</taxon>
        <taxon>Alphaproteobacteria</taxon>
        <taxon>Hyphomicrobiales</taxon>
        <taxon>Brucellaceae</taxon>
        <taxon>Brucella/Ochrobactrum group</taxon>
        <taxon>Brucella</taxon>
    </lineage>
</organism>
<evidence type="ECO:0000259" key="2">
    <source>
        <dbReference type="SMART" id="SM00854"/>
    </source>
</evidence>
<proteinExistence type="inferred from homology"/>
<dbReference type="InterPro" id="IPR029052">
    <property type="entry name" value="Metallo-depent_PP-like"/>
</dbReference>
<dbReference type="AlphaFoldDB" id="A0A7W9B2F2"/>
<dbReference type="Proteomes" id="UP000555546">
    <property type="component" value="Unassembled WGS sequence"/>
</dbReference>
<dbReference type="RefSeq" id="WP_183658399.1">
    <property type="nucleotide sequence ID" value="NZ_JACIJG010000038.1"/>
</dbReference>
<protein>
    <submittedName>
        <fullName evidence="3">Poly-gamma-glutamate synthesis protein (Capsule biosynthesis protein)</fullName>
    </submittedName>
</protein>
<sequence>MSTFSLAVTGQSLILHDIGGDQTPEFEAVKNVLHGADLAFTNFEGTIAGSHGGWPLKGSAYGSSAPDVLDALREMGFHALSLSNNHAFDLGPSGILSTLEEVERRKFLHGGIGQNMGEATSPMTASFGDRTVSIVAMDGGPGPQFMYAEDPRGDRTGRPGVNPLRITSVLEVDPDAFETLKNIRERIGYTNVDYINDCQPDDSPEIDDEIEFLLGRSIYRKADRCERGVRIDETDLQRNLRSIEGAAGSGALVIAYLHHHHWASDWLQTPEWVGKVARQCIDAGAAAFVSHGAPVLQPIEIYRDRPIFYSLGNFVFHTVADSPLWLRQEVWESVVGICSFDSDNRLAGMKLYPVLIGGEDGLLNDDIEQRLVPHAAAGLTARRILGRVIEHSLKFGSHFEIVDDIGVLRLR</sequence>
<dbReference type="PANTHER" id="PTHR33393:SF13">
    <property type="entry name" value="PGA BIOSYNTHESIS PROTEIN CAPA"/>
    <property type="match status" value="1"/>
</dbReference>
<reference evidence="3 4" key="1">
    <citation type="submission" date="2020-08" db="EMBL/GenBank/DDBJ databases">
        <title>Genomic Encyclopedia of Type Strains, Phase IV (KMG-IV): sequencing the most valuable type-strain genomes for metagenomic binning, comparative biology and taxonomic classification.</title>
        <authorList>
            <person name="Goeker M."/>
        </authorList>
    </citation>
    <scope>NUCLEOTIDE SEQUENCE [LARGE SCALE GENOMIC DNA]</scope>
    <source>
        <strain evidence="3 4">DSM 26944</strain>
    </source>
</reference>
<gene>
    <name evidence="3" type="ORF">FHS76_004522</name>
</gene>
<name>A0A7W9B2F2_9HYPH</name>
<dbReference type="EMBL" id="JACIJG010000038">
    <property type="protein sequence ID" value="MBB5704599.1"/>
    <property type="molecule type" value="Genomic_DNA"/>
</dbReference>
<feature type="domain" description="Capsule synthesis protein CapA" evidence="2">
    <location>
        <begin position="5"/>
        <end position="318"/>
    </location>
</feature>
<dbReference type="InterPro" id="IPR019079">
    <property type="entry name" value="Capsule_synth_CapA"/>
</dbReference>
<evidence type="ECO:0000313" key="4">
    <source>
        <dbReference type="Proteomes" id="UP000555546"/>
    </source>
</evidence>
<accession>A0A7W9B2F2</accession>
<evidence type="ECO:0000256" key="1">
    <source>
        <dbReference type="ARBA" id="ARBA00005662"/>
    </source>
</evidence>
<dbReference type="Pfam" id="PF09587">
    <property type="entry name" value="PGA_cap"/>
    <property type="match status" value="1"/>
</dbReference>
<dbReference type="PANTHER" id="PTHR33393">
    <property type="entry name" value="POLYGLUTAMINE SYNTHESIS ACCESSORY PROTEIN RV0574C-RELATED"/>
    <property type="match status" value="1"/>
</dbReference>
<dbReference type="SUPFAM" id="SSF56300">
    <property type="entry name" value="Metallo-dependent phosphatases"/>
    <property type="match status" value="1"/>
</dbReference>
<comment type="similarity">
    <text evidence="1">Belongs to the CapA family.</text>
</comment>
<evidence type="ECO:0000313" key="3">
    <source>
        <dbReference type="EMBL" id="MBB5704599.1"/>
    </source>
</evidence>
<keyword evidence="4" id="KW-1185">Reference proteome</keyword>
<comment type="caution">
    <text evidence="3">The sequence shown here is derived from an EMBL/GenBank/DDBJ whole genome shotgun (WGS) entry which is preliminary data.</text>
</comment>
<dbReference type="CDD" id="cd07381">
    <property type="entry name" value="MPP_CapA"/>
    <property type="match status" value="1"/>
</dbReference>
<dbReference type="SMART" id="SM00854">
    <property type="entry name" value="PGA_cap"/>
    <property type="match status" value="1"/>
</dbReference>